<evidence type="ECO:0000313" key="4">
    <source>
        <dbReference type="Proteomes" id="UP000030671"/>
    </source>
</evidence>
<organism evidence="3 4">
    <name type="scientific">Heterobasidion irregulare (strain TC 32-1)</name>
    <dbReference type="NCBI Taxonomy" id="747525"/>
    <lineage>
        <taxon>Eukaryota</taxon>
        <taxon>Fungi</taxon>
        <taxon>Dikarya</taxon>
        <taxon>Basidiomycota</taxon>
        <taxon>Agaricomycotina</taxon>
        <taxon>Agaricomycetes</taxon>
        <taxon>Russulales</taxon>
        <taxon>Bondarzewiaceae</taxon>
        <taxon>Heterobasidion</taxon>
        <taxon>Heterobasidion annosum species complex</taxon>
    </lineage>
</organism>
<evidence type="ECO:0000256" key="2">
    <source>
        <dbReference type="SAM" id="MobiDB-lite"/>
    </source>
</evidence>
<dbReference type="EMBL" id="KI925457">
    <property type="protein sequence ID" value="ETW82706.1"/>
    <property type="molecule type" value="Genomic_DNA"/>
</dbReference>
<keyword evidence="4" id="KW-1185">Reference proteome</keyword>
<evidence type="ECO:0000313" key="3">
    <source>
        <dbReference type="EMBL" id="ETW82706.1"/>
    </source>
</evidence>
<reference evidence="3 4" key="1">
    <citation type="journal article" date="2012" name="New Phytol.">
        <title>Insight into trade-off between wood decay and parasitism from the genome of a fungal forest pathogen.</title>
        <authorList>
            <person name="Olson A."/>
            <person name="Aerts A."/>
            <person name="Asiegbu F."/>
            <person name="Belbahri L."/>
            <person name="Bouzid O."/>
            <person name="Broberg A."/>
            <person name="Canback B."/>
            <person name="Coutinho P.M."/>
            <person name="Cullen D."/>
            <person name="Dalman K."/>
            <person name="Deflorio G."/>
            <person name="van Diepen L.T."/>
            <person name="Dunand C."/>
            <person name="Duplessis S."/>
            <person name="Durling M."/>
            <person name="Gonthier P."/>
            <person name="Grimwood J."/>
            <person name="Fossdal C.G."/>
            <person name="Hansson D."/>
            <person name="Henrissat B."/>
            <person name="Hietala A."/>
            <person name="Himmelstrand K."/>
            <person name="Hoffmeister D."/>
            <person name="Hogberg N."/>
            <person name="James T.Y."/>
            <person name="Karlsson M."/>
            <person name="Kohler A."/>
            <person name="Kues U."/>
            <person name="Lee Y.H."/>
            <person name="Lin Y.C."/>
            <person name="Lind M."/>
            <person name="Lindquist E."/>
            <person name="Lombard V."/>
            <person name="Lucas S."/>
            <person name="Lunden K."/>
            <person name="Morin E."/>
            <person name="Murat C."/>
            <person name="Park J."/>
            <person name="Raffaello T."/>
            <person name="Rouze P."/>
            <person name="Salamov A."/>
            <person name="Schmutz J."/>
            <person name="Solheim H."/>
            <person name="Stahlberg J."/>
            <person name="Velez H."/>
            <person name="de Vries R.P."/>
            <person name="Wiebenga A."/>
            <person name="Woodward S."/>
            <person name="Yakovlev I."/>
            <person name="Garbelotto M."/>
            <person name="Martin F."/>
            <person name="Grigoriev I.V."/>
            <person name="Stenlid J."/>
        </authorList>
    </citation>
    <scope>NUCLEOTIDE SEQUENCE [LARGE SCALE GENOMIC DNA]</scope>
    <source>
        <strain evidence="3 4">TC 32-1</strain>
    </source>
</reference>
<dbReference type="Proteomes" id="UP000030671">
    <property type="component" value="Unassembled WGS sequence"/>
</dbReference>
<evidence type="ECO:0000256" key="1">
    <source>
        <dbReference type="SAM" id="Coils"/>
    </source>
</evidence>
<sequence>MAWKEVGAWERCGKASATSASVERIAVAWNLERRGKFRGKKIGNERWRGKEWDRVGAQERPGLSWQSPVAWQLIRRWRESVSAKDGGAYRGLCRAPWHGALSGDHNHLPIVDSPATKSLVAVLLPLCLLFRMPSILPVLKAKLAEYMLSLPDGAAEYEDYELWGQGFARRVALLDRSARGEDIPELSDLIAEAERGLDHMATDGWLVWGARVLPQRAARFAVKQQKEAEEQALAEETERVAAAEREAERAEAARAAAASQVAAEDRQRRRDAVVGAMFDGSLDPEEGEHQLAELDAETAVPPPLFFPSPSPDPAPSADAVLVSTTAAMHRMSVDPTAPIAPIESQGKRAAAVVVEFARQRTPSQGRVIVPLGPGTGRMSTVRSPVERNGAGKMMQDPPGLMPGDVLADYACQRCAAEFTTVAFRCYTRSGQVSCTKCSREQKGCSFQPGWMPNKGKSKGKGKSKAKAAEKSGEPEPSRPTKKRKVEVLVPERSVGESIARTKAVRARKPVQRLPTTTRTVLAPSRPRSSAVPALSDSSRLSPVVAQGIASELRYRIAVAEGTRASLARSIAMWQGELASLEARSGGSAVSDVVLVEDSSDSEDSDMSVLGDFVPDV</sequence>
<dbReference type="GeneID" id="20674102"/>
<proteinExistence type="predicted"/>
<dbReference type="KEGG" id="hir:HETIRDRAFT_426273"/>
<feature type="compositionally biased region" description="Basic residues" evidence="2">
    <location>
        <begin position="455"/>
        <end position="465"/>
    </location>
</feature>
<dbReference type="AlphaFoldDB" id="W4KCA1"/>
<name>W4KCA1_HETIT</name>
<accession>W4KCA1</accession>
<dbReference type="RefSeq" id="XP_009545037.1">
    <property type="nucleotide sequence ID" value="XM_009546742.1"/>
</dbReference>
<feature type="compositionally biased region" description="Basic and acidic residues" evidence="2">
    <location>
        <begin position="466"/>
        <end position="478"/>
    </location>
</feature>
<dbReference type="InParanoid" id="W4KCA1"/>
<feature type="region of interest" description="Disordered" evidence="2">
    <location>
        <begin position="365"/>
        <end position="396"/>
    </location>
</feature>
<feature type="region of interest" description="Disordered" evidence="2">
    <location>
        <begin position="597"/>
        <end position="616"/>
    </location>
</feature>
<dbReference type="HOGENOM" id="CLU_032924_0_0_1"/>
<feature type="coiled-coil region" evidence="1">
    <location>
        <begin position="226"/>
        <end position="260"/>
    </location>
</feature>
<keyword evidence="1" id="KW-0175">Coiled coil</keyword>
<protein>
    <submittedName>
        <fullName evidence="3">Uncharacterized protein</fullName>
    </submittedName>
</protein>
<feature type="region of interest" description="Disordered" evidence="2">
    <location>
        <begin position="441"/>
        <end position="484"/>
    </location>
</feature>
<gene>
    <name evidence="3" type="ORF">HETIRDRAFT_426273</name>
</gene>